<organism evidence="2 3">
    <name type="scientific">Pseudomonas fluorescens LMG 5329</name>
    <dbReference type="NCBI Taxonomy" id="1324332"/>
    <lineage>
        <taxon>Bacteria</taxon>
        <taxon>Pseudomonadati</taxon>
        <taxon>Pseudomonadota</taxon>
        <taxon>Gammaproteobacteria</taxon>
        <taxon>Pseudomonadales</taxon>
        <taxon>Pseudomonadaceae</taxon>
        <taxon>Pseudomonas</taxon>
    </lineage>
</organism>
<feature type="compositionally biased region" description="Polar residues" evidence="1">
    <location>
        <begin position="107"/>
        <end position="121"/>
    </location>
</feature>
<evidence type="ECO:0000313" key="3">
    <source>
        <dbReference type="Proteomes" id="UP000030060"/>
    </source>
</evidence>
<reference evidence="2 3" key="1">
    <citation type="journal article" date="2013" name="Genome Announc.">
        <title>Draft Genome Sequence of Pseudomonas fluorescens LMG 5329, a White Line-Inducing Principle-Producing Bioindicator for the Mushroom Pathogen Pseudomonas tolaasii.</title>
        <authorList>
            <person name="Ghequire M.G."/>
            <person name="Rokni-Zadeh H."/>
            <person name="Zarrineh P."/>
            <person name="De Mot R."/>
        </authorList>
    </citation>
    <scope>NUCLEOTIDE SEQUENCE [LARGE SCALE GENOMIC DNA]</scope>
    <source>
        <strain evidence="2 3">LMG 5329</strain>
    </source>
</reference>
<name>A0A0A1Z595_PSEFL</name>
<evidence type="ECO:0000256" key="1">
    <source>
        <dbReference type="SAM" id="MobiDB-lite"/>
    </source>
</evidence>
<gene>
    <name evidence="2" type="ORF">K814_0102960</name>
</gene>
<comment type="caution">
    <text evidence="2">The sequence shown here is derived from an EMBL/GenBank/DDBJ whole genome shotgun (WGS) entry which is preliminary data.</text>
</comment>
<feature type="region of interest" description="Disordered" evidence="1">
    <location>
        <begin position="102"/>
        <end position="121"/>
    </location>
</feature>
<dbReference type="AlphaFoldDB" id="A0A0A1Z595"/>
<sequence length="121" mass="13564">MLALVHGTFTPRGSTLLSDSHHQWCMRLSKALLPAMLPPGSDPLQLLHSWVEPTTWQRLRLRFAHKYVAEVEAKKLPSEVTGNRLDTLWQAVVWRATTLASDDVPTASASEEFSDVMPSQD</sequence>
<protein>
    <recommendedName>
        <fullName evidence="4">Type III secretion protein</fullName>
    </recommendedName>
</protein>
<proteinExistence type="predicted"/>
<evidence type="ECO:0000313" key="2">
    <source>
        <dbReference type="EMBL" id="KGE69470.1"/>
    </source>
</evidence>
<dbReference type="Proteomes" id="UP000030060">
    <property type="component" value="Unassembled WGS sequence"/>
</dbReference>
<accession>A0A0A1Z595</accession>
<dbReference type="EMBL" id="ASGY01000023">
    <property type="protein sequence ID" value="KGE69470.1"/>
    <property type="molecule type" value="Genomic_DNA"/>
</dbReference>
<evidence type="ECO:0008006" key="4">
    <source>
        <dbReference type="Google" id="ProtNLM"/>
    </source>
</evidence>